<protein>
    <submittedName>
        <fullName evidence="1">Uncharacterized protein</fullName>
    </submittedName>
</protein>
<organism evidence="1">
    <name type="scientific">Picea glauca</name>
    <name type="common">White spruce</name>
    <name type="synonym">Pinus glauca</name>
    <dbReference type="NCBI Taxonomy" id="3330"/>
    <lineage>
        <taxon>Eukaryota</taxon>
        <taxon>Viridiplantae</taxon>
        <taxon>Streptophyta</taxon>
        <taxon>Embryophyta</taxon>
        <taxon>Tracheophyta</taxon>
        <taxon>Spermatophyta</taxon>
        <taxon>Pinopsida</taxon>
        <taxon>Pinidae</taxon>
        <taxon>Conifers I</taxon>
        <taxon>Pinales</taxon>
        <taxon>Pinaceae</taxon>
        <taxon>Picea</taxon>
    </lineage>
</organism>
<dbReference type="EMBL" id="LKAM01000002">
    <property type="protein sequence ID" value="KUM49765.1"/>
    <property type="molecule type" value="Genomic_DNA"/>
</dbReference>
<sequence length="57" mass="6178">MALNPEGMLWGMEQEGTLGEMALNQPGLPALDLTLDQLNQLSKLGMALDLGKMHLDL</sequence>
<name>A0A101M2F4_PICGL</name>
<proteinExistence type="predicted"/>
<gene>
    <name evidence="1" type="ORF">ABT39_MTgene2992</name>
</gene>
<dbReference type="AlphaFoldDB" id="A0A101M2F4"/>
<comment type="caution">
    <text evidence="1">The sequence shown here is derived from an EMBL/GenBank/DDBJ whole genome shotgun (WGS) entry which is preliminary data.</text>
</comment>
<evidence type="ECO:0000313" key="1">
    <source>
        <dbReference type="EMBL" id="KUM49765.1"/>
    </source>
</evidence>
<geneLocation type="mitochondrion" evidence="1"/>
<reference evidence="1" key="1">
    <citation type="journal article" date="2015" name="Genome Biol. Evol.">
        <title>Organellar Genomes of White Spruce (Picea glauca): Assembly and Annotation.</title>
        <authorList>
            <person name="Jackman S.D."/>
            <person name="Warren R.L."/>
            <person name="Gibb E.A."/>
            <person name="Vandervalk B.P."/>
            <person name="Mohamadi H."/>
            <person name="Chu J."/>
            <person name="Raymond A."/>
            <person name="Pleasance S."/>
            <person name="Coope R."/>
            <person name="Wildung M.R."/>
            <person name="Ritland C.E."/>
            <person name="Bousquet J."/>
            <person name="Jones S.J."/>
            <person name="Bohlmann J."/>
            <person name="Birol I."/>
        </authorList>
    </citation>
    <scope>NUCLEOTIDE SEQUENCE [LARGE SCALE GENOMIC DNA]</scope>
    <source>
        <tissue evidence="1">Flushing bud</tissue>
    </source>
</reference>
<accession>A0A101M2F4</accession>
<keyword evidence="1" id="KW-0496">Mitochondrion</keyword>